<dbReference type="EMBL" id="JADGIZ020000009">
    <property type="protein sequence ID" value="KAL2917766.1"/>
    <property type="molecule type" value="Genomic_DNA"/>
</dbReference>
<comment type="caution">
    <text evidence="2">The sequence shown here is derived from an EMBL/GenBank/DDBJ whole genome shotgun (WGS) entry which is preliminary data.</text>
</comment>
<gene>
    <name evidence="1" type="ORF">HK105_202611</name>
    <name evidence="2" type="ORF">HK105_202639</name>
</gene>
<organism evidence="2 3">
    <name type="scientific">Polyrhizophydium stewartii</name>
    <dbReference type="NCBI Taxonomy" id="2732419"/>
    <lineage>
        <taxon>Eukaryota</taxon>
        <taxon>Fungi</taxon>
        <taxon>Fungi incertae sedis</taxon>
        <taxon>Chytridiomycota</taxon>
        <taxon>Chytridiomycota incertae sedis</taxon>
        <taxon>Chytridiomycetes</taxon>
        <taxon>Rhizophydiales</taxon>
        <taxon>Rhizophydiales incertae sedis</taxon>
        <taxon>Polyrhizophydium</taxon>
    </lineage>
</organism>
<protein>
    <submittedName>
        <fullName evidence="2">Uncharacterized protein</fullName>
    </submittedName>
</protein>
<evidence type="ECO:0000313" key="2">
    <source>
        <dbReference type="EMBL" id="KAL2917766.1"/>
    </source>
</evidence>
<dbReference type="Proteomes" id="UP001527925">
    <property type="component" value="Unassembled WGS sequence"/>
</dbReference>
<sequence>MLDAAHESPLLDGAAAAHAAAHAAAVHAYAPMLALACAGAASPGAFLRWGLSSAGRSTLRAVLDGSAGVPEAVRIELTDAVDAAATAVAVDAALRGDAPLVRFLAALHADGLVALDAAIARRAAATARHHDCVAALDAAA</sequence>
<evidence type="ECO:0000313" key="1">
    <source>
        <dbReference type="EMBL" id="KAL2917738.1"/>
    </source>
</evidence>
<proteinExistence type="predicted"/>
<dbReference type="EMBL" id="JADGIZ020000009">
    <property type="protein sequence ID" value="KAL2917738.1"/>
    <property type="molecule type" value="Genomic_DNA"/>
</dbReference>
<evidence type="ECO:0000313" key="3">
    <source>
        <dbReference type="Proteomes" id="UP001527925"/>
    </source>
</evidence>
<name>A0ABR4NE38_9FUNG</name>
<keyword evidence="3" id="KW-1185">Reference proteome</keyword>
<reference evidence="2 3" key="1">
    <citation type="submission" date="2023-09" db="EMBL/GenBank/DDBJ databases">
        <title>Pangenome analysis of Batrachochytrium dendrobatidis and related Chytrids.</title>
        <authorList>
            <person name="Yacoub M.N."/>
            <person name="Stajich J.E."/>
            <person name="James T.Y."/>
        </authorList>
    </citation>
    <scope>NUCLEOTIDE SEQUENCE [LARGE SCALE GENOMIC DNA]</scope>
    <source>
        <strain evidence="2 3">JEL0888</strain>
    </source>
</reference>
<accession>A0ABR4NE38</accession>